<evidence type="ECO:0000313" key="2">
    <source>
        <dbReference type="EMBL" id="CAH1793159.1"/>
    </source>
</evidence>
<dbReference type="AlphaFoldDB" id="A0A8J1Y6B9"/>
<dbReference type="Proteomes" id="UP000749559">
    <property type="component" value="Unassembled WGS sequence"/>
</dbReference>
<sequence length="184" mass="20468">RGQKKQCWRCKSELHKAHECPNKITYAKRDTRQPSAPPVTHTAAKAVPEASDDPHPTISQNDDKTTSSAQAESLRNNDDDKSTISQYDQAGNSNNITVPPKLLHEDEADSQVIESVSPNFVDAPQDLPKPNETTKTQTKSPVQNIASKYFSGKLRTPPTPPVREVMKKKKDNSPSQIEERDILD</sequence>
<feature type="region of interest" description="Disordered" evidence="1">
    <location>
        <begin position="19"/>
        <end position="184"/>
    </location>
</feature>
<feature type="non-terminal residue" evidence="2">
    <location>
        <position position="1"/>
    </location>
</feature>
<feature type="compositionally biased region" description="Basic and acidic residues" evidence="1">
    <location>
        <begin position="19"/>
        <end position="32"/>
    </location>
</feature>
<gene>
    <name evidence="2" type="ORF">OFUS_LOCUS18040</name>
</gene>
<name>A0A8J1Y6B9_OWEFU</name>
<proteinExistence type="predicted"/>
<reference evidence="2" key="1">
    <citation type="submission" date="2022-03" db="EMBL/GenBank/DDBJ databases">
        <authorList>
            <person name="Martin C."/>
        </authorList>
    </citation>
    <scope>NUCLEOTIDE SEQUENCE</scope>
</reference>
<accession>A0A8J1Y6B9</accession>
<evidence type="ECO:0000256" key="1">
    <source>
        <dbReference type="SAM" id="MobiDB-lite"/>
    </source>
</evidence>
<feature type="compositionally biased region" description="Polar residues" evidence="1">
    <location>
        <begin position="131"/>
        <end position="146"/>
    </location>
</feature>
<dbReference type="EMBL" id="CAIIXF020000008">
    <property type="protein sequence ID" value="CAH1793159.1"/>
    <property type="molecule type" value="Genomic_DNA"/>
</dbReference>
<organism evidence="2 3">
    <name type="scientific">Owenia fusiformis</name>
    <name type="common">Polychaete worm</name>
    <dbReference type="NCBI Taxonomy" id="6347"/>
    <lineage>
        <taxon>Eukaryota</taxon>
        <taxon>Metazoa</taxon>
        <taxon>Spiralia</taxon>
        <taxon>Lophotrochozoa</taxon>
        <taxon>Annelida</taxon>
        <taxon>Polychaeta</taxon>
        <taxon>Sedentaria</taxon>
        <taxon>Canalipalpata</taxon>
        <taxon>Sabellida</taxon>
        <taxon>Oweniida</taxon>
        <taxon>Oweniidae</taxon>
        <taxon>Owenia</taxon>
    </lineage>
</organism>
<evidence type="ECO:0000313" key="3">
    <source>
        <dbReference type="Proteomes" id="UP000749559"/>
    </source>
</evidence>
<protein>
    <submittedName>
        <fullName evidence="2">Uncharacterized protein</fullName>
    </submittedName>
</protein>
<feature type="compositionally biased region" description="Polar residues" evidence="1">
    <location>
        <begin position="83"/>
        <end position="97"/>
    </location>
</feature>
<keyword evidence="3" id="KW-1185">Reference proteome</keyword>
<comment type="caution">
    <text evidence="2">The sequence shown here is derived from an EMBL/GenBank/DDBJ whole genome shotgun (WGS) entry which is preliminary data.</text>
</comment>